<dbReference type="PROSITE" id="PS51757">
    <property type="entry name" value="TH1"/>
    <property type="match status" value="1"/>
</dbReference>
<accession>A0A7N9CZ51</accession>
<dbReference type="Proteomes" id="UP000233100">
    <property type="component" value="Chromosome 11"/>
</dbReference>
<dbReference type="PROSITE" id="PS50096">
    <property type="entry name" value="IQ"/>
    <property type="match status" value="2"/>
</dbReference>
<sequence length="405" mass="46623">MGIAVSRDCATAPQPGQQTETLFQNKKQIKKHPYSLSSLFKAQEHNLKTKIFIRFPRTLFATEDALEFCKHQLVARIQATYKSCLGRREYVKKRQAAIKLEAHWRGALARKAIQRRKWAVRIIRKFIKGFISRNKPLCPDNEEFIVFVRKNYILNLRYHLPKTVLDKSWLRPPGILENASDLLRKMCVRNLVQKYCRGITAERKAMMQQKVVTSEIFRGRKDGYTESLNQPFANSRINEGDINPKVLQLISHEKIQYGVPVIKYDRKGFKARQRQLILTQKAAYVVELAKIKQKIEYSALKGVSTSNLRDGILVIHVSPEDKQKGDAVLQCGHMFEAVTKLVMLVKKENIVNVVQGSLQFFISPGKEGTIVFDTGPEEQIYKNKNGQLTVVSGRLWEGSKPFYRM</sequence>
<gene>
    <name evidence="2" type="primary">MYO1H</name>
</gene>
<organism evidence="2 3">
    <name type="scientific">Macaca fascicularis</name>
    <name type="common">Crab-eating macaque</name>
    <name type="synonym">Cynomolgus monkey</name>
    <dbReference type="NCBI Taxonomy" id="9541"/>
    <lineage>
        <taxon>Eukaryota</taxon>
        <taxon>Metazoa</taxon>
        <taxon>Chordata</taxon>
        <taxon>Craniata</taxon>
        <taxon>Vertebrata</taxon>
        <taxon>Euteleostomi</taxon>
        <taxon>Mammalia</taxon>
        <taxon>Eutheria</taxon>
        <taxon>Euarchontoglires</taxon>
        <taxon>Primates</taxon>
        <taxon>Haplorrhini</taxon>
        <taxon>Catarrhini</taxon>
        <taxon>Cercopithecidae</taxon>
        <taxon>Cercopithecinae</taxon>
        <taxon>Macaca</taxon>
    </lineage>
</organism>
<reference evidence="2" key="3">
    <citation type="submission" date="2025-09" db="UniProtKB">
        <authorList>
            <consortium name="Ensembl"/>
        </authorList>
    </citation>
    <scope>IDENTIFICATION</scope>
</reference>
<dbReference type="SUPFAM" id="SSF52540">
    <property type="entry name" value="P-loop containing nucleoside triphosphate hydrolases"/>
    <property type="match status" value="1"/>
</dbReference>
<proteinExistence type="predicted"/>
<reference evidence="2 3" key="1">
    <citation type="submission" date="2013-03" db="EMBL/GenBank/DDBJ databases">
        <authorList>
            <person name="Warren W."/>
            <person name="Wilson R.K."/>
        </authorList>
    </citation>
    <scope>NUCLEOTIDE SEQUENCE</scope>
</reference>
<evidence type="ECO:0000313" key="3">
    <source>
        <dbReference type="Proteomes" id="UP000233100"/>
    </source>
</evidence>
<dbReference type="AlphaFoldDB" id="A0A7N9CZ51"/>
<dbReference type="GO" id="GO:0016459">
    <property type="term" value="C:myosin complex"/>
    <property type="evidence" value="ECO:0007669"/>
    <property type="project" value="InterPro"/>
</dbReference>
<dbReference type="InterPro" id="IPR010926">
    <property type="entry name" value="Myosin_TH1"/>
</dbReference>
<evidence type="ECO:0000313" key="2">
    <source>
        <dbReference type="Ensembl" id="ENSMFAP00000057872.1"/>
    </source>
</evidence>
<dbReference type="Bgee" id="ENSMFAG00000046050">
    <property type="expression patterns" value="Expressed in adult mammalian kidney and 1 other cell type or tissue"/>
</dbReference>
<protein>
    <submittedName>
        <fullName evidence="2">Myosin IH</fullName>
    </submittedName>
</protein>
<feature type="domain" description="TH1" evidence="1">
    <location>
        <begin position="221"/>
        <end position="394"/>
    </location>
</feature>
<dbReference type="Gene3D" id="1.20.5.190">
    <property type="match status" value="1"/>
</dbReference>
<keyword evidence="3" id="KW-1185">Reference proteome</keyword>
<dbReference type="GO" id="GO:0003774">
    <property type="term" value="F:cytoskeletal motor activity"/>
    <property type="evidence" value="ECO:0007669"/>
    <property type="project" value="InterPro"/>
</dbReference>
<dbReference type="GeneTree" id="ENSGT00940000156430"/>
<evidence type="ECO:0000259" key="1">
    <source>
        <dbReference type="PROSITE" id="PS51757"/>
    </source>
</evidence>
<dbReference type="InterPro" id="IPR027417">
    <property type="entry name" value="P-loop_NTPase"/>
</dbReference>
<dbReference type="Ensembl" id="ENSMFAT00000075916.1">
    <property type="protein sequence ID" value="ENSMFAP00000057872.1"/>
    <property type="gene ID" value="ENSMFAG00000046050.2"/>
</dbReference>
<reference evidence="2" key="2">
    <citation type="submission" date="2025-08" db="UniProtKB">
        <authorList>
            <consortium name="Ensembl"/>
        </authorList>
    </citation>
    <scope>IDENTIFICATION</scope>
</reference>
<dbReference type="Pfam" id="PF06017">
    <property type="entry name" value="Myosin_TH1"/>
    <property type="match status" value="1"/>
</dbReference>
<name>A0A7N9CZ51_MACFA</name>